<gene>
    <name evidence="1" type="ORF">QEH59_14270</name>
</gene>
<name>A0ABU1AP23_9BACT</name>
<dbReference type="InterPro" id="IPR027417">
    <property type="entry name" value="P-loop_NTPase"/>
</dbReference>
<evidence type="ECO:0000313" key="2">
    <source>
        <dbReference type="Proteomes" id="UP001243717"/>
    </source>
</evidence>
<proteinExistence type="predicted"/>
<dbReference type="RefSeq" id="WP_308986045.1">
    <property type="nucleotide sequence ID" value="NZ_JARXIC010000027.1"/>
</dbReference>
<organism evidence="1 2">
    <name type="scientific">Thalassobacterium sedimentorum</name>
    <dbReference type="NCBI Taxonomy" id="3041258"/>
    <lineage>
        <taxon>Bacteria</taxon>
        <taxon>Pseudomonadati</taxon>
        <taxon>Verrucomicrobiota</taxon>
        <taxon>Opitutia</taxon>
        <taxon>Puniceicoccales</taxon>
        <taxon>Coraliomargaritaceae</taxon>
        <taxon>Thalassobacterium</taxon>
    </lineage>
</organism>
<comment type="caution">
    <text evidence="1">The sequence shown here is derived from an EMBL/GenBank/DDBJ whole genome shotgun (WGS) entry which is preliminary data.</text>
</comment>
<reference evidence="1 2" key="1">
    <citation type="submission" date="2023-04" db="EMBL/GenBank/DDBJ databases">
        <title>A novel bacteria isolated from coastal sediment.</title>
        <authorList>
            <person name="Liu X.-J."/>
            <person name="Du Z.-J."/>
        </authorList>
    </citation>
    <scope>NUCLEOTIDE SEQUENCE [LARGE SCALE GENOMIC DNA]</scope>
    <source>
        <strain evidence="1 2">SDUM461004</strain>
    </source>
</reference>
<keyword evidence="2" id="KW-1185">Reference proteome</keyword>
<protein>
    <recommendedName>
        <fullName evidence="3">Sulfotransferase domain-containing protein</fullName>
    </recommendedName>
</protein>
<evidence type="ECO:0008006" key="3">
    <source>
        <dbReference type="Google" id="ProtNLM"/>
    </source>
</evidence>
<evidence type="ECO:0000313" key="1">
    <source>
        <dbReference type="EMBL" id="MDQ8195595.1"/>
    </source>
</evidence>
<sequence length="256" mass="30018">MSPIIIACIGGLRSGSTMQFGYVRKVLEASGNSYRNMSYVACEDWNQIVEAATEQHDYVIFKSHDVEILEKLVDLDRVKPIYIQRDIRDVYCSMKEKWNVNVDHIESIVEQDRQNYQRLRGRSEILFQVYEEFWESKERGIDEIQNYLNLRLDAQALKQVIHEEHAPDNLGARVFRVAKQISRKTQNLPIFNSDRIQPLKRKVYEFLIRKSVDPETQIHPDHFSKRKGAPGAWTEMLDDSEREAFEENGVSCHIEL</sequence>
<accession>A0ABU1AP23</accession>
<dbReference type="SUPFAM" id="SSF52540">
    <property type="entry name" value="P-loop containing nucleoside triphosphate hydrolases"/>
    <property type="match status" value="1"/>
</dbReference>
<dbReference type="EMBL" id="JARXIC010000027">
    <property type="protein sequence ID" value="MDQ8195595.1"/>
    <property type="molecule type" value="Genomic_DNA"/>
</dbReference>
<dbReference type="Gene3D" id="3.40.50.300">
    <property type="entry name" value="P-loop containing nucleotide triphosphate hydrolases"/>
    <property type="match status" value="1"/>
</dbReference>
<dbReference type="Proteomes" id="UP001243717">
    <property type="component" value="Unassembled WGS sequence"/>
</dbReference>